<dbReference type="InterPro" id="IPR023099">
    <property type="entry name" value="Glyco_hydro_46_N"/>
</dbReference>
<dbReference type="Pfam" id="PF01374">
    <property type="entry name" value="Glyco_hydro_46"/>
    <property type="match status" value="1"/>
</dbReference>
<keyword evidence="1" id="KW-0964">Secreted</keyword>
<accession>L7FIP1</accession>
<dbReference type="GO" id="GO:0016977">
    <property type="term" value="F:chitosanase activity"/>
    <property type="evidence" value="ECO:0007669"/>
    <property type="project" value="UniProtKB-UniRule"/>
</dbReference>
<dbReference type="STRING" id="85558.T45_04694"/>
<reference evidence="3 4" key="1">
    <citation type="journal article" date="2011" name="Plasmid">
        <title>Streptomyces turgidiscabies Car8 contains a modular pathogenicity island that shares virulence genes with other actinobacterial plant pathogens.</title>
        <authorList>
            <person name="Huguet-Tapia J.C."/>
            <person name="Badger J.H."/>
            <person name="Loria R."/>
            <person name="Pettis G.S."/>
        </authorList>
    </citation>
    <scope>NUCLEOTIDE SEQUENCE [LARGE SCALE GENOMIC DNA]</scope>
    <source>
        <strain evidence="3 4">Car8</strain>
    </source>
</reference>
<keyword evidence="1 3" id="KW-0378">Hydrolase</keyword>
<keyword evidence="1" id="KW-0326">Glycosidase</keyword>
<feature type="active site" description="Nucleophile" evidence="2">
    <location>
        <position position="80"/>
    </location>
</feature>
<dbReference type="EMBL" id="AEJB01000020">
    <property type="protein sequence ID" value="ELP71044.1"/>
    <property type="molecule type" value="Genomic_DNA"/>
</dbReference>
<sequence length="277" mass="29911">MEIPVPMMHRAAARRTLLAALGATAILTTQRIASGATTEAAGSGLDDPAKKDIAMRLVCSAENSSLDWRAQYSYIQDIGDGRGYTAGIIGFCSGTSDLLALVELYTERDPDNVLATWLPALRAVDGTDSHDGLDPGFPAAWRKAAKTSAFREAQDDERDRVYFDPAVARAKKDGVGTLGQFAYYDAMVMHGPGADSLSFGGIRDRARTSAASPADGGDETTYLEAFLDARVWAMRQETAHEDTSRVDTAQRVFLGQGNLNLDPPLDWKVYGDSYYIG</sequence>
<gene>
    <name evidence="3" type="ORF">STRTUCAR8_08721</name>
</gene>
<feature type="active site" description="Proton donor" evidence="2">
    <location>
        <position position="62"/>
    </location>
</feature>
<comment type="catalytic activity">
    <reaction evidence="1">
        <text>Endohydrolysis of beta-(1-&gt;4)-linkages between D-glucosamine residues in a partly acetylated chitosan.</text>
        <dbReference type="EC" id="3.2.1.132"/>
    </reaction>
</comment>
<proteinExistence type="inferred from homology"/>
<dbReference type="AlphaFoldDB" id="L7FIP1"/>
<dbReference type="Gene3D" id="3.30.386.10">
    <property type="entry name" value="Chitosanase, subunit A, domain 2"/>
    <property type="match status" value="1"/>
</dbReference>
<dbReference type="PROSITE" id="PS60000">
    <property type="entry name" value="CHITOSANASE_46_80"/>
    <property type="match status" value="1"/>
</dbReference>
<evidence type="ECO:0000256" key="2">
    <source>
        <dbReference type="PIRSR" id="PIRSR036551-1"/>
    </source>
</evidence>
<dbReference type="GO" id="GO:0005576">
    <property type="term" value="C:extracellular region"/>
    <property type="evidence" value="ECO:0007669"/>
    <property type="project" value="UniProtKB-SubCell"/>
</dbReference>
<name>L7FIP1_STRT8</name>
<organism evidence="3 4">
    <name type="scientific">Streptomyces turgidiscabies (strain Car8)</name>
    <dbReference type="NCBI Taxonomy" id="698760"/>
    <lineage>
        <taxon>Bacteria</taxon>
        <taxon>Bacillati</taxon>
        <taxon>Actinomycetota</taxon>
        <taxon>Actinomycetes</taxon>
        <taxon>Kitasatosporales</taxon>
        <taxon>Streptomycetaceae</taxon>
        <taxon>Streptomyces</taxon>
    </lineage>
</organism>
<evidence type="ECO:0000313" key="3">
    <source>
        <dbReference type="EMBL" id="ELP71044.1"/>
    </source>
</evidence>
<dbReference type="Proteomes" id="UP000010931">
    <property type="component" value="Unassembled WGS sequence"/>
</dbReference>
<protein>
    <recommendedName>
        <fullName evidence="1">Chitosanase</fullName>
        <ecNumber evidence="1">3.2.1.132</ecNumber>
    </recommendedName>
</protein>
<dbReference type="InterPro" id="IPR023346">
    <property type="entry name" value="Lysozyme-like_dom_sf"/>
</dbReference>
<dbReference type="Gene3D" id="1.20.141.10">
    <property type="entry name" value="Chitosanase, subunit A, domain 1"/>
    <property type="match status" value="1"/>
</dbReference>
<comment type="function">
    <text evidence="1">Aids in the defense against invading fungal pathogens by degrading their cell wall chitosan.</text>
</comment>
<dbReference type="PIRSF" id="PIRSF036551">
    <property type="entry name" value="Chitosanase"/>
    <property type="match status" value="1"/>
</dbReference>
<evidence type="ECO:0000313" key="4">
    <source>
        <dbReference type="Proteomes" id="UP000010931"/>
    </source>
</evidence>
<comment type="similarity">
    <text evidence="1">Belongs to the glycosyl hydrolase 46 family.</text>
</comment>
<evidence type="ECO:0000256" key="1">
    <source>
        <dbReference type="PIRNR" id="PIRNR036551"/>
    </source>
</evidence>
<dbReference type="InterPro" id="IPR000400">
    <property type="entry name" value="Glyco_hydro_46"/>
</dbReference>
<dbReference type="CDD" id="cd00978">
    <property type="entry name" value="chitosanase_GH46"/>
    <property type="match status" value="1"/>
</dbReference>
<dbReference type="EC" id="3.2.1.132" evidence="1"/>
<comment type="subcellular location">
    <subcellularLocation>
        <location evidence="1">Secreted</location>
    </subcellularLocation>
</comment>
<keyword evidence="4" id="KW-1185">Reference proteome</keyword>
<dbReference type="SUPFAM" id="SSF53955">
    <property type="entry name" value="Lysozyme-like"/>
    <property type="match status" value="1"/>
</dbReference>
<dbReference type="GO" id="GO:0005975">
    <property type="term" value="P:carbohydrate metabolic process"/>
    <property type="evidence" value="ECO:0007669"/>
    <property type="project" value="UniProtKB-UniRule"/>
</dbReference>
<comment type="caution">
    <text evidence="3">The sequence shown here is derived from an EMBL/GenBank/DDBJ whole genome shotgun (WGS) entry which is preliminary data.</text>
</comment>
<dbReference type="PATRIC" id="fig|698760.3.peg.336"/>